<accession>A0A6J4NL33</accession>
<protein>
    <submittedName>
        <fullName evidence="2">Uncharacterized protein</fullName>
    </submittedName>
</protein>
<dbReference type="AlphaFoldDB" id="A0A6J4NL33"/>
<feature type="region of interest" description="Disordered" evidence="1">
    <location>
        <begin position="30"/>
        <end position="50"/>
    </location>
</feature>
<evidence type="ECO:0000313" key="2">
    <source>
        <dbReference type="EMBL" id="CAA9385839.1"/>
    </source>
</evidence>
<proteinExistence type="predicted"/>
<organism evidence="2">
    <name type="scientific">uncultured Rubrobacteraceae bacterium</name>
    <dbReference type="NCBI Taxonomy" id="349277"/>
    <lineage>
        <taxon>Bacteria</taxon>
        <taxon>Bacillati</taxon>
        <taxon>Actinomycetota</taxon>
        <taxon>Rubrobacteria</taxon>
        <taxon>Rubrobacterales</taxon>
        <taxon>Rubrobacteraceae</taxon>
        <taxon>environmental samples</taxon>
    </lineage>
</organism>
<sequence length="50" mass="4883">MSPVPNTAGSPYGVILPAGRRPVPGGWAGRGAAIAGGPSGRAAREDDVVL</sequence>
<name>A0A6J4NL33_9ACTN</name>
<dbReference type="EMBL" id="CADCUW010000032">
    <property type="protein sequence ID" value="CAA9385839.1"/>
    <property type="molecule type" value="Genomic_DNA"/>
</dbReference>
<evidence type="ECO:0000256" key="1">
    <source>
        <dbReference type="SAM" id="MobiDB-lite"/>
    </source>
</evidence>
<reference evidence="2" key="1">
    <citation type="submission" date="2020-02" db="EMBL/GenBank/DDBJ databases">
        <authorList>
            <person name="Meier V. D."/>
        </authorList>
    </citation>
    <scope>NUCLEOTIDE SEQUENCE</scope>
    <source>
        <strain evidence="2">AVDCRST_MAG01</strain>
    </source>
</reference>
<gene>
    <name evidence="2" type="ORF">AVDCRST_MAG01-01-234</name>
</gene>